<keyword evidence="2 3" id="KW-0186">Copper</keyword>
<keyword evidence="5" id="KW-0812">Transmembrane</keyword>
<dbReference type="PROSITE" id="PS51352">
    <property type="entry name" value="THIOREDOXIN_2"/>
    <property type="match status" value="1"/>
</dbReference>
<accession>A0A2R3Z4W8</accession>
<organism evidence="7 8">
    <name type="scientific">Christiangramia fulva</name>
    <dbReference type="NCBI Taxonomy" id="2126553"/>
    <lineage>
        <taxon>Bacteria</taxon>
        <taxon>Pseudomonadati</taxon>
        <taxon>Bacteroidota</taxon>
        <taxon>Flavobacteriia</taxon>
        <taxon>Flavobacteriales</taxon>
        <taxon>Flavobacteriaceae</taxon>
        <taxon>Christiangramia</taxon>
    </lineage>
</organism>
<dbReference type="InterPro" id="IPR003782">
    <property type="entry name" value="SCO1/SenC"/>
</dbReference>
<keyword evidence="4" id="KW-1015">Disulfide bond</keyword>
<feature type="binding site" evidence="3">
    <location>
        <position position="189"/>
    </location>
    <ligand>
        <name>Cu cation</name>
        <dbReference type="ChEBI" id="CHEBI:23378"/>
    </ligand>
</feature>
<dbReference type="Pfam" id="PF02630">
    <property type="entry name" value="SCO1-SenC"/>
    <property type="match status" value="1"/>
</dbReference>
<dbReference type="SUPFAM" id="SSF52833">
    <property type="entry name" value="Thioredoxin-like"/>
    <property type="match status" value="1"/>
</dbReference>
<dbReference type="KEGG" id="grs:C7S20_08625"/>
<evidence type="ECO:0000259" key="6">
    <source>
        <dbReference type="PROSITE" id="PS51352"/>
    </source>
</evidence>
<name>A0A2R3Z4W8_9FLAO</name>
<dbReference type="OrthoDB" id="9811998at2"/>
<evidence type="ECO:0000256" key="1">
    <source>
        <dbReference type="ARBA" id="ARBA00010996"/>
    </source>
</evidence>
<dbReference type="InterPro" id="IPR013766">
    <property type="entry name" value="Thioredoxin_domain"/>
</dbReference>
<evidence type="ECO:0000256" key="4">
    <source>
        <dbReference type="PIRSR" id="PIRSR603782-2"/>
    </source>
</evidence>
<feature type="domain" description="Thioredoxin" evidence="6">
    <location>
        <begin position="62"/>
        <end position="232"/>
    </location>
</feature>
<feature type="binding site" evidence="3">
    <location>
        <position position="104"/>
    </location>
    <ligand>
        <name>Cu cation</name>
        <dbReference type="ChEBI" id="CHEBI:23378"/>
    </ligand>
</feature>
<feature type="disulfide bond" description="Redox-active" evidence="4">
    <location>
        <begin position="100"/>
        <end position="104"/>
    </location>
</feature>
<keyword evidence="3" id="KW-0479">Metal-binding</keyword>
<evidence type="ECO:0000313" key="7">
    <source>
        <dbReference type="EMBL" id="AVR45326.1"/>
    </source>
</evidence>
<gene>
    <name evidence="7" type="ORF">C7S20_08625</name>
</gene>
<keyword evidence="5" id="KW-1133">Transmembrane helix</keyword>
<sequence length="246" mass="27799">MKNYSYIGISLIILIFGIIFIPKIIDRVSNDEVVTADRLNSNTMTSDKANSSEAEVGYIEIDGKKKKAPDFEFINQNGDTISNEDYKGKVYVVEFFFTTCPSICPIMSKNLVEVQNEFKDEDDFGIASFSIDPTHDTPEVLSEYAEEYGITHPNWNLMTGDKEKIYDLANKKFGLYAGENDQIPGGFAHQGLFVLIDKEGYIRSRKDEFGNPIIYYRGSIPQNKSVVEGEETPQIDILIQDIKSLL</sequence>
<evidence type="ECO:0000256" key="5">
    <source>
        <dbReference type="SAM" id="Phobius"/>
    </source>
</evidence>
<dbReference type="GO" id="GO:0046872">
    <property type="term" value="F:metal ion binding"/>
    <property type="evidence" value="ECO:0007669"/>
    <property type="project" value="UniProtKB-KW"/>
</dbReference>
<dbReference type="PANTHER" id="PTHR12151:SF25">
    <property type="entry name" value="LINALOOL DEHYDRATASE_ISOMERASE DOMAIN-CONTAINING PROTEIN"/>
    <property type="match status" value="1"/>
</dbReference>
<protein>
    <submittedName>
        <fullName evidence="7">SCO family protein</fullName>
    </submittedName>
</protein>
<feature type="binding site" evidence="3">
    <location>
        <position position="100"/>
    </location>
    <ligand>
        <name>Cu cation</name>
        <dbReference type="ChEBI" id="CHEBI:23378"/>
    </ligand>
</feature>
<dbReference type="RefSeq" id="WP_107012104.1">
    <property type="nucleotide sequence ID" value="NZ_CP028136.1"/>
</dbReference>
<evidence type="ECO:0000256" key="2">
    <source>
        <dbReference type="ARBA" id="ARBA00023008"/>
    </source>
</evidence>
<proteinExistence type="inferred from homology"/>
<dbReference type="AlphaFoldDB" id="A0A2R3Z4W8"/>
<dbReference type="CDD" id="cd02968">
    <property type="entry name" value="SCO"/>
    <property type="match status" value="1"/>
</dbReference>
<dbReference type="Gene3D" id="3.40.30.10">
    <property type="entry name" value="Glutaredoxin"/>
    <property type="match status" value="1"/>
</dbReference>
<evidence type="ECO:0000313" key="8">
    <source>
        <dbReference type="Proteomes" id="UP000241507"/>
    </source>
</evidence>
<feature type="transmembrane region" description="Helical" evidence="5">
    <location>
        <begin position="6"/>
        <end position="25"/>
    </location>
</feature>
<dbReference type="PANTHER" id="PTHR12151">
    <property type="entry name" value="ELECTRON TRANSPORT PROTIN SCO1/SENC FAMILY MEMBER"/>
    <property type="match status" value="1"/>
</dbReference>
<evidence type="ECO:0000256" key="3">
    <source>
        <dbReference type="PIRSR" id="PIRSR603782-1"/>
    </source>
</evidence>
<dbReference type="InterPro" id="IPR036249">
    <property type="entry name" value="Thioredoxin-like_sf"/>
</dbReference>
<dbReference type="EMBL" id="CP028136">
    <property type="protein sequence ID" value="AVR45326.1"/>
    <property type="molecule type" value="Genomic_DNA"/>
</dbReference>
<dbReference type="Proteomes" id="UP000241507">
    <property type="component" value="Chromosome"/>
</dbReference>
<keyword evidence="5" id="KW-0472">Membrane</keyword>
<reference evidence="8" key="1">
    <citation type="submission" date="2018-03" db="EMBL/GenBank/DDBJ databases">
        <title>Gramella fulva sp. nov., isolated from a dry surface of tidal flat.</title>
        <authorList>
            <person name="Hwang S.H."/>
            <person name="Hwang W.M."/>
            <person name="Kang K."/>
            <person name="Ahn T.-Y."/>
        </authorList>
    </citation>
    <scope>NUCLEOTIDE SEQUENCE [LARGE SCALE GENOMIC DNA]</scope>
    <source>
        <strain evidence="8">SH35</strain>
    </source>
</reference>
<comment type="similarity">
    <text evidence="1">Belongs to the SCO1/2 family.</text>
</comment>
<keyword evidence="8" id="KW-1185">Reference proteome</keyword>